<feature type="transmembrane region" description="Helical" evidence="8">
    <location>
        <begin position="28"/>
        <end position="53"/>
    </location>
</feature>
<dbReference type="Gene3D" id="1.20.1070.10">
    <property type="entry name" value="Rhodopsin 7-helix transmembrane proteins"/>
    <property type="match status" value="1"/>
</dbReference>
<dbReference type="PROSITE" id="PS50262">
    <property type="entry name" value="G_PROTEIN_RECEP_F1_2"/>
    <property type="match status" value="1"/>
</dbReference>
<dbReference type="AlphaFoldDB" id="A0AAD8F4T2"/>
<keyword evidence="11" id="KW-1185">Reference proteome</keyword>
<dbReference type="InterPro" id="IPR000276">
    <property type="entry name" value="GPCR_Rhodpsn"/>
</dbReference>
<comment type="caution">
    <text evidence="10">The sequence shown here is derived from an EMBL/GenBank/DDBJ whole genome shotgun (WGS) entry which is preliminary data.</text>
</comment>
<dbReference type="InterPro" id="IPR017452">
    <property type="entry name" value="GPCR_Rhodpsn_7TM"/>
</dbReference>
<evidence type="ECO:0000256" key="5">
    <source>
        <dbReference type="ARBA" id="ARBA00023136"/>
    </source>
</evidence>
<reference evidence="10" key="1">
    <citation type="journal article" date="2023" name="PLoS Negl. Trop. Dis.">
        <title>A genome sequence for Biomphalaria pfeifferi, the major vector snail for the human-infecting parasite Schistosoma mansoni.</title>
        <authorList>
            <person name="Bu L."/>
            <person name="Lu L."/>
            <person name="Laidemitt M.R."/>
            <person name="Zhang S.M."/>
            <person name="Mutuku M."/>
            <person name="Mkoji G."/>
            <person name="Steinauer M."/>
            <person name="Loker E.S."/>
        </authorList>
    </citation>
    <scope>NUCLEOTIDE SEQUENCE</scope>
    <source>
        <strain evidence="10">KasaAsao</strain>
    </source>
</reference>
<dbReference type="GO" id="GO:0005886">
    <property type="term" value="C:plasma membrane"/>
    <property type="evidence" value="ECO:0007669"/>
    <property type="project" value="TreeGrafter"/>
</dbReference>
<keyword evidence="2 8" id="KW-0812">Transmembrane</keyword>
<reference evidence="10" key="2">
    <citation type="submission" date="2023-04" db="EMBL/GenBank/DDBJ databases">
        <authorList>
            <person name="Bu L."/>
            <person name="Lu L."/>
            <person name="Laidemitt M.R."/>
            <person name="Zhang S.M."/>
            <person name="Mutuku M."/>
            <person name="Mkoji G."/>
            <person name="Steinauer M."/>
            <person name="Loker E.S."/>
        </authorList>
    </citation>
    <scope>NUCLEOTIDE SEQUENCE</scope>
    <source>
        <strain evidence="10">KasaAsao</strain>
        <tissue evidence="10">Whole Snail</tissue>
    </source>
</reference>
<evidence type="ECO:0000259" key="9">
    <source>
        <dbReference type="PROSITE" id="PS50262"/>
    </source>
</evidence>
<dbReference type="PANTHER" id="PTHR24243:SF233">
    <property type="entry name" value="THYROTROPIN-RELEASING HORMONE RECEPTOR"/>
    <property type="match status" value="1"/>
</dbReference>
<organism evidence="10 11">
    <name type="scientific">Biomphalaria pfeifferi</name>
    <name type="common">Bloodfluke planorb</name>
    <name type="synonym">Freshwater snail</name>
    <dbReference type="NCBI Taxonomy" id="112525"/>
    <lineage>
        <taxon>Eukaryota</taxon>
        <taxon>Metazoa</taxon>
        <taxon>Spiralia</taxon>
        <taxon>Lophotrochozoa</taxon>
        <taxon>Mollusca</taxon>
        <taxon>Gastropoda</taxon>
        <taxon>Heterobranchia</taxon>
        <taxon>Euthyneura</taxon>
        <taxon>Panpulmonata</taxon>
        <taxon>Hygrophila</taxon>
        <taxon>Lymnaeoidea</taxon>
        <taxon>Planorbidae</taxon>
        <taxon>Biomphalaria</taxon>
    </lineage>
</organism>
<feature type="transmembrane region" description="Helical" evidence="8">
    <location>
        <begin position="151"/>
        <end position="173"/>
    </location>
</feature>
<accession>A0AAD8F4T2</accession>
<gene>
    <name evidence="10" type="ORF">Bpfe_020580</name>
</gene>
<feature type="transmembrane region" description="Helical" evidence="8">
    <location>
        <begin position="201"/>
        <end position="230"/>
    </location>
</feature>
<protein>
    <submittedName>
        <fullName evidence="10">Psychosine receptor</fullName>
    </submittedName>
</protein>
<feature type="transmembrane region" description="Helical" evidence="8">
    <location>
        <begin position="106"/>
        <end position="130"/>
    </location>
</feature>
<evidence type="ECO:0000256" key="2">
    <source>
        <dbReference type="ARBA" id="ARBA00022692"/>
    </source>
</evidence>
<feature type="transmembrane region" description="Helical" evidence="8">
    <location>
        <begin position="296"/>
        <end position="320"/>
    </location>
</feature>
<keyword evidence="4" id="KW-0297">G-protein coupled receptor</keyword>
<feature type="domain" description="G-protein coupled receptors family 1 profile" evidence="9">
    <location>
        <begin position="48"/>
        <end position="319"/>
    </location>
</feature>
<sequence length="340" mass="39142">MNTSVPDLKTYRMSPSDRLTIDPLITKIFLVFNLLICAETIGLFGIIGNIFNIWNFCKQGIDDSVTVTLVLLAVSEIGTLVAQQGYNMVSMPWVSIDSGHIDPSTVKFIFFYLNGYFIRVSGLITAYATIERLVSVIRPFKSKLICTRKMAVSINFTIYFVLLFYLLPPFYVFQFEYDFFPQFNKSIFYASLRNNVEDLMLIIYVLILTTDMAIPYLIFVINIICTSLIIRHLKTQAEWRKSVTRSFQTDSKEHRVKKERRVMVMLVTLSVLFVACLLPHCAVLTAFIMLDNNGDIIPLTYSFTFLLETINCSVSCIIYYKMSSKYREVATKMLGVFKKF</sequence>
<feature type="transmembrane region" description="Helical" evidence="8">
    <location>
        <begin position="262"/>
        <end position="290"/>
    </location>
</feature>
<evidence type="ECO:0000256" key="8">
    <source>
        <dbReference type="SAM" id="Phobius"/>
    </source>
</evidence>
<keyword evidence="3 8" id="KW-1133">Transmembrane helix</keyword>
<evidence type="ECO:0000256" key="4">
    <source>
        <dbReference type="ARBA" id="ARBA00023040"/>
    </source>
</evidence>
<evidence type="ECO:0000256" key="3">
    <source>
        <dbReference type="ARBA" id="ARBA00022989"/>
    </source>
</evidence>
<dbReference type="SUPFAM" id="SSF81321">
    <property type="entry name" value="Family A G protein-coupled receptor-like"/>
    <property type="match status" value="1"/>
</dbReference>
<keyword evidence="5 8" id="KW-0472">Membrane</keyword>
<evidence type="ECO:0000256" key="6">
    <source>
        <dbReference type="ARBA" id="ARBA00023170"/>
    </source>
</evidence>
<evidence type="ECO:0000256" key="7">
    <source>
        <dbReference type="ARBA" id="ARBA00023224"/>
    </source>
</evidence>
<dbReference type="Proteomes" id="UP001233172">
    <property type="component" value="Unassembled WGS sequence"/>
</dbReference>
<dbReference type="PANTHER" id="PTHR24243">
    <property type="entry name" value="G-PROTEIN COUPLED RECEPTOR"/>
    <property type="match status" value="1"/>
</dbReference>
<comment type="subcellular location">
    <subcellularLocation>
        <location evidence="1">Membrane</location>
        <topology evidence="1">Multi-pass membrane protein</topology>
    </subcellularLocation>
</comment>
<evidence type="ECO:0000256" key="1">
    <source>
        <dbReference type="ARBA" id="ARBA00004141"/>
    </source>
</evidence>
<keyword evidence="7" id="KW-0807">Transducer</keyword>
<name>A0AAD8F4T2_BIOPF</name>
<evidence type="ECO:0000313" key="11">
    <source>
        <dbReference type="Proteomes" id="UP001233172"/>
    </source>
</evidence>
<dbReference type="Pfam" id="PF00001">
    <property type="entry name" value="7tm_1"/>
    <property type="match status" value="1"/>
</dbReference>
<keyword evidence="6 10" id="KW-0675">Receptor</keyword>
<proteinExistence type="predicted"/>
<feature type="transmembrane region" description="Helical" evidence="8">
    <location>
        <begin position="65"/>
        <end position="86"/>
    </location>
</feature>
<evidence type="ECO:0000313" key="10">
    <source>
        <dbReference type="EMBL" id="KAK0050029.1"/>
    </source>
</evidence>
<dbReference type="EMBL" id="JASAOG010000119">
    <property type="protein sequence ID" value="KAK0050029.1"/>
    <property type="molecule type" value="Genomic_DNA"/>
</dbReference>
<dbReference type="GO" id="GO:0004930">
    <property type="term" value="F:G protein-coupled receptor activity"/>
    <property type="evidence" value="ECO:0007669"/>
    <property type="project" value="UniProtKB-KW"/>
</dbReference>